<evidence type="ECO:0000313" key="3">
    <source>
        <dbReference type="EMBL" id="VZO38326.1"/>
    </source>
</evidence>
<dbReference type="AlphaFoldDB" id="A0A7M4DLZ4"/>
<keyword evidence="2" id="KW-0812">Transmembrane</keyword>
<evidence type="ECO:0000313" key="4">
    <source>
        <dbReference type="Proteomes" id="UP000419743"/>
    </source>
</evidence>
<name>A0A7M4DLZ4_9MICO</name>
<feature type="transmembrane region" description="Helical" evidence="2">
    <location>
        <begin position="38"/>
        <end position="58"/>
    </location>
</feature>
<proteinExistence type="predicted"/>
<feature type="transmembrane region" description="Helical" evidence="2">
    <location>
        <begin position="167"/>
        <end position="189"/>
    </location>
</feature>
<feature type="compositionally biased region" description="Low complexity" evidence="1">
    <location>
        <begin position="205"/>
        <end position="215"/>
    </location>
</feature>
<comment type="caution">
    <text evidence="3">The sequence shown here is derived from an EMBL/GenBank/DDBJ whole genome shotgun (WGS) entry which is preliminary data.</text>
</comment>
<keyword evidence="2" id="KW-1133">Transmembrane helix</keyword>
<evidence type="ECO:0000256" key="2">
    <source>
        <dbReference type="SAM" id="Phobius"/>
    </source>
</evidence>
<protein>
    <submittedName>
        <fullName evidence="3">Uncharacterized protein</fullName>
    </submittedName>
</protein>
<feature type="transmembrane region" description="Helical" evidence="2">
    <location>
        <begin position="103"/>
        <end position="119"/>
    </location>
</feature>
<gene>
    <name evidence="3" type="ORF">HALOF300_03162</name>
</gene>
<organism evidence="3 4">
    <name type="scientific">Occultella aeris</name>
    <dbReference type="NCBI Taxonomy" id="2761496"/>
    <lineage>
        <taxon>Bacteria</taxon>
        <taxon>Bacillati</taxon>
        <taxon>Actinomycetota</taxon>
        <taxon>Actinomycetes</taxon>
        <taxon>Micrococcales</taxon>
        <taxon>Ruaniaceae</taxon>
        <taxon>Occultella</taxon>
    </lineage>
</organism>
<dbReference type="EMBL" id="CACRYJ010000046">
    <property type="protein sequence ID" value="VZO38326.1"/>
    <property type="molecule type" value="Genomic_DNA"/>
</dbReference>
<feature type="transmembrane region" description="Helical" evidence="2">
    <location>
        <begin position="65"/>
        <end position="97"/>
    </location>
</feature>
<dbReference type="RefSeq" id="WP_156741849.1">
    <property type="nucleotide sequence ID" value="NZ_CACRYJ010000046.1"/>
</dbReference>
<reference evidence="3 4" key="1">
    <citation type="submission" date="2019-11" db="EMBL/GenBank/DDBJ databases">
        <authorList>
            <person name="Criscuolo A."/>
        </authorList>
    </citation>
    <scope>NUCLEOTIDE SEQUENCE [LARGE SCALE GENOMIC DNA]</scope>
    <source>
        <strain evidence="3">CIP111667</strain>
    </source>
</reference>
<keyword evidence="2" id="KW-0472">Membrane</keyword>
<feature type="transmembrane region" description="Helical" evidence="2">
    <location>
        <begin position="140"/>
        <end position="161"/>
    </location>
</feature>
<dbReference type="Proteomes" id="UP000419743">
    <property type="component" value="Unassembled WGS sequence"/>
</dbReference>
<evidence type="ECO:0000256" key="1">
    <source>
        <dbReference type="SAM" id="MobiDB-lite"/>
    </source>
</evidence>
<feature type="region of interest" description="Disordered" evidence="1">
    <location>
        <begin position="194"/>
        <end position="248"/>
    </location>
</feature>
<sequence>MSTPGRLSSVREWMFGWDVNTPRERPLPPVEIDVGRWVPAWVVRVVAGLAVLAAGLLLTADPTQLALAAALGVGVAIGPQGAIPMIALVAGIIAFAAREPSPTVGAGLLLCLHGMHYLTRRVSGLSPRARVELVALRRGLVPALVVQGFGQLVGVVVWFLPGPASPFPWLAVLALLAITVLVLVGVRALRAAEAGPGPRRLPAKPSRGTTGSTPAGPGGDRTSSGAPPQDGGEPPAARPTWRSVDPDA</sequence>
<keyword evidence="4" id="KW-1185">Reference proteome</keyword>
<accession>A0A7M4DLZ4</accession>